<dbReference type="EMBL" id="JAGPXD010000001">
    <property type="protein sequence ID" value="KAH7375921.1"/>
    <property type="molecule type" value="Genomic_DNA"/>
</dbReference>
<evidence type="ECO:0000256" key="1">
    <source>
        <dbReference type="ARBA" id="ARBA00004123"/>
    </source>
</evidence>
<evidence type="ECO:0000256" key="4">
    <source>
        <dbReference type="SAM" id="MobiDB-lite"/>
    </source>
</evidence>
<gene>
    <name evidence="6" type="ORF">B0T11DRAFT_14939</name>
</gene>
<comment type="caution">
    <text evidence="6">The sequence shown here is derived from an EMBL/GenBank/DDBJ whole genome shotgun (WGS) entry which is preliminary data.</text>
</comment>
<dbReference type="GO" id="GO:0008270">
    <property type="term" value="F:zinc ion binding"/>
    <property type="evidence" value="ECO:0007669"/>
    <property type="project" value="InterPro"/>
</dbReference>
<dbReference type="Pfam" id="PF00172">
    <property type="entry name" value="Zn_clus"/>
    <property type="match status" value="1"/>
</dbReference>
<dbReference type="PROSITE" id="PS50048">
    <property type="entry name" value="ZN2_CY6_FUNGAL_2"/>
    <property type="match status" value="1"/>
</dbReference>
<keyword evidence="3" id="KW-0539">Nucleus</keyword>
<sequence>MSAPPPPQPGLPAPEHVPTGIPPEFDPSMIKLTRGTSCVLCQQRKVRCDKKKPCANCVKARVECRVVPPLPPRRRKKRLQERDLIDRLKKYEHLLAENGVSVDPIENQLRNAESRAIDEVGDLENDFEGLHTSPEGSQVSQPKDTRARPDKAPYQWFPLHREFAASEDLIRDSSDEELDGSAVHRAFDTMYDQQDAFPFFIGAQKANSVTHMHPTPVQIFHLWQVFINNVNSLLKVLHVPTIQPLVIDATSHLDDLPRNVEALLFSIYIMAVVTMSEPECRKLFSESKPDLLSRFHQAGQQALINAKFMRSNELMVLQAYILFLFGIRMFIDPRQIFCYVGTAVRIGQRMGLHRDGAIFGLSPFEIEQRRRLWWTIVGYDRRIGEMTGSTVTALSTIGDCKLPLNINDADLHVDGKEAPAVQTGSTEMLFSLIRAELAMAISTDASKDRKADIDKSNPSIHKPMSMVRMAGPGGKAYTLDGFFAHIEGTYLRTCDQKIPLHFFTLAMTRQALCKMRVVAFLLRLGVKDPDAALSAHEKEMLTEDAIQMIEYDNIIQSNPTLKGFVWYTFLHFPFPAYMYLVNELRRNTQGPIADRAWEAIAQNHELRGLMNTMHNPMHLAFGHLFVKAWDAREAALRAAGIMQHAPSWIPTLRQRMMKKRKRTREDTAEPRPARVQPPVPSRDVPGLTPQQALQQARAPPSQTSTSPESSGVMVTPPGADPGMEAAASQLMGYSDLTNDFGDLNWGFFMQGYDMNTIAGLGAGFGAYTVEDQHLPVVSPHDGMPPGIAMPLQQPPPPEALNNMYRGG</sequence>
<comment type="subcellular location">
    <subcellularLocation>
        <location evidence="1">Nucleus</location>
    </subcellularLocation>
</comment>
<dbReference type="SMART" id="SM00066">
    <property type="entry name" value="GAL4"/>
    <property type="match status" value="1"/>
</dbReference>
<dbReference type="OrthoDB" id="2269373at2759"/>
<dbReference type="InterPro" id="IPR050613">
    <property type="entry name" value="Sec_Metabolite_Reg"/>
</dbReference>
<dbReference type="CDD" id="cd12148">
    <property type="entry name" value="fungal_TF_MHR"/>
    <property type="match status" value="1"/>
</dbReference>
<feature type="compositionally biased region" description="Basic and acidic residues" evidence="4">
    <location>
        <begin position="663"/>
        <end position="672"/>
    </location>
</feature>
<dbReference type="GO" id="GO:0003677">
    <property type="term" value="F:DNA binding"/>
    <property type="evidence" value="ECO:0007669"/>
    <property type="project" value="InterPro"/>
</dbReference>
<dbReference type="InterPro" id="IPR007219">
    <property type="entry name" value="XnlR_reg_dom"/>
</dbReference>
<feature type="region of interest" description="Disordered" evidence="4">
    <location>
        <begin position="126"/>
        <end position="150"/>
    </location>
</feature>
<feature type="region of interest" description="Disordered" evidence="4">
    <location>
        <begin position="652"/>
        <end position="716"/>
    </location>
</feature>
<dbReference type="AlphaFoldDB" id="A0A8K0TTX5"/>
<evidence type="ECO:0000259" key="5">
    <source>
        <dbReference type="PROSITE" id="PS50048"/>
    </source>
</evidence>
<feature type="compositionally biased region" description="Pro residues" evidence="4">
    <location>
        <begin position="1"/>
        <end position="12"/>
    </location>
</feature>
<dbReference type="Pfam" id="PF04082">
    <property type="entry name" value="Fungal_trans"/>
    <property type="match status" value="1"/>
</dbReference>
<dbReference type="GO" id="GO:0006351">
    <property type="term" value="P:DNA-templated transcription"/>
    <property type="evidence" value="ECO:0007669"/>
    <property type="project" value="InterPro"/>
</dbReference>
<evidence type="ECO:0000256" key="2">
    <source>
        <dbReference type="ARBA" id="ARBA00022723"/>
    </source>
</evidence>
<dbReference type="GO" id="GO:0005634">
    <property type="term" value="C:nucleus"/>
    <property type="evidence" value="ECO:0007669"/>
    <property type="project" value="UniProtKB-SubCell"/>
</dbReference>
<dbReference type="GO" id="GO:0000981">
    <property type="term" value="F:DNA-binding transcription factor activity, RNA polymerase II-specific"/>
    <property type="evidence" value="ECO:0007669"/>
    <property type="project" value="InterPro"/>
</dbReference>
<name>A0A8K0TTX5_9PEZI</name>
<evidence type="ECO:0000313" key="7">
    <source>
        <dbReference type="Proteomes" id="UP000813385"/>
    </source>
</evidence>
<dbReference type="InterPro" id="IPR001138">
    <property type="entry name" value="Zn2Cys6_DnaBD"/>
</dbReference>
<protein>
    <submittedName>
        <fullName evidence="6">Fungal-specific transcription factor domain-containing protein</fullName>
    </submittedName>
</protein>
<reference evidence="6" key="1">
    <citation type="journal article" date="2021" name="Nat. Commun.">
        <title>Genetic determinants of endophytism in the Arabidopsis root mycobiome.</title>
        <authorList>
            <person name="Mesny F."/>
            <person name="Miyauchi S."/>
            <person name="Thiergart T."/>
            <person name="Pickel B."/>
            <person name="Atanasova L."/>
            <person name="Karlsson M."/>
            <person name="Huettel B."/>
            <person name="Barry K.W."/>
            <person name="Haridas S."/>
            <person name="Chen C."/>
            <person name="Bauer D."/>
            <person name="Andreopoulos W."/>
            <person name="Pangilinan J."/>
            <person name="LaButti K."/>
            <person name="Riley R."/>
            <person name="Lipzen A."/>
            <person name="Clum A."/>
            <person name="Drula E."/>
            <person name="Henrissat B."/>
            <person name="Kohler A."/>
            <person name="Grigoriev I.V."/>
            <person name="Martin F.M."/>
            <person name="Hacquard S."/>
        </authorList>
    </citation>
    <scope>NUCLEOTIDE SEQUENCE</scope>
    <source>
        <strain evidence="6">MPI-CAGE-AT-0016</strain>
    </source>
</reference>
<keyword evidence="2" id="KW-0479">Metal-binding</keyword>
<accession>A0A8K0TTX5</accession>
<dbReference type="InterPro" id="IPR036864">
    <property type="entry name" value="Zn2-C6_fun-type_DNA-bd_sf"/>
</dbReference>
<evidence type="ECO:0000313" key="6">
    <source>
        <dbReference type="EMBL" id="KAH7375921.1"/>
    </source>
</evidence>
<keyword evidence="7" id="KW-1185">Reference proteome</keyword>
<dbReference type="PANTHER" id="PTHR31001:SF45">
    <property type="entry name" value="ZN(II)2CYS6 TRANSCRIPTION FACTOR (EUROFUNG)"/>
    <property type="match status" value="1"/>
</dbReference>
<feature type="region of interest" description="Disordered" evidence="4">
    <location>
        <begin position="1"/>
        <end position="23"/>
    </location>
</feature>
<evidence type="ECO:0000256" key="3">
    <source>
        <dbReference type="ARBA" id="ARBA00023242"/>
    </source>
</evidence>
<proteinExistence type="predicted"/>
<organism evidence="6 7">
    <name type="scientific">Plectosphaerella cucumerina</name>
    <dbReference type="NCBI Taxonomy" id="40658"/>
    <lineage>
        <taxon>Eukaryota</taxon>
        <taxon>Fungi</taxon>
        <taxon>Dikarya</taxon>
        <taxon>Ascomycota</taxon>
        <taxon>Pezizomycotina</taxon>
        <taxon>Sordariomycetes</taxon>
        <taxon>Hypocreomycetidae</taxon>
        <taxon>Glomerellales</taxon>
        <taxon>Plectosphaerellaceae</taxon>
        <taxon>Plectosphaerella</taxon>
    </lineage>
</organism>
<dbReference type="Proteomes" id="UP000813385">
    <property type="component" value="Unassembled WGS sequence"/>
</dbReference>
<dbReference type="Gene3D" id="4.10.240.10">
    <property type="entry name" value="Zn(2)-C6 fungal-type DNA-binding domain"/>
    <property type="match status" value="1"/>
</dbReference>
<feature type="compositionally biased region" description="Low complexity" evidence="4">
    <location>
        <begin position="689"/>
        <end position="710"/>
    </location>
</feature>
<dbReference type="SMART" id="SM00906">
    <property type="entry name" value="Fungal_trans"/>
    <property type="match status" value="1"/>
</dbReference>
<dbReference type="CDD" id="cd00067">
    <property type="entry name" value="GAL4"/>
    <property type="match status" value="1"/>
</dbReference>
<feature type="domain" description="Zn(2)-C6 fungal-type" evidence="5">
    <location>
        <begin position="37"/>
        <end position="66"/>
    </location>
</feature>
<dbReference type="PANTHER" id="PTHR31001">
    <property type="entry name" value="UNCHARACTERIZED TRANSCRIPTIONAL REGULATORY PROTEIN"/>
    <property type="match status" value="1"/>
</dbReference>
<dbReference type="SUPFAM" id="SSF57701">
    <property type="entry name" value="Zn2/Cys6 DNA-binding domain"/>
    <property type="match status" value="1"/>
</dbReference>